<feature type="transmembrane region" description="Helical" evidence="5">
    <location>
        <begin position="61"/>
        <end position="80"/>
    </location>
</feature>
<comment type="subcellular location">
    <subcellularLocation>
        <location evidence="1">Membrane</location>
    </subcellularLocation>
</comment>
<keyword evidence="4 5" id="KW-0472">Membrane</keyword>
<dbReference type="InterPro" id="IPR023352">
    <property type="entry name" value="MAPEG-like_dom_sf"/>
</dbReference>
<evidence type="ECO:0000256" key="3">
    <source>
        <dbReference type="ARBA" id="ARBA00022989"/>
    </source>
</evidence>
<feature type="transmembrane region" description="Helical" evidence="5">
    <location>
        <begin position="118"/>
        <end position="139"/>
    </location>
</feature>
<keyword evidence="3 5" id="KW-1133">Transmembrane helix</keyword>
<name>A0A318D4A1_9GAMM</name>
<organism evidence="6 7">
    <name type="scientific">Kangiella spongicola</name>
    <dbReference type="NCBI Taxonomy" id="796379"/>
    <lineage>
        <taxon>Bacteria</taxon>
        <taxon>Pseudomonadati</taxon>
        <taxon>Pseudomonadota</taxon>
        <taxon>Gammaproteobacteria</taxon>
        <taxon>Kangiellales</taxon>
        <taxon>Kangiellaceae</taxon>
        <taxon>Kangiella</taxon>
    </lineage>
</organism>
<keyword evidence="7" id="KW-1185">Reference proteome</keyword>
<accession>A0A318D4A1</accession>
<feature type="transmembrane region" description="Helical" evidence="5">
    <location>
        <begin position="6"/>
        <end position="25"/>
    </location>
</feature>
<evidence type="ECO:0000256" key="4">
    <source>
        <dbReference type="ARBA" id="ARBA00023136"/>
    </source>
</evidence>
<dbReference type="OrthoDB" id="328594at2"/>
<dbReference type="EMBL" id="QICH01000001">
    <property type="protein sequence ID" value="PXF64126.1"/>
    <property type="molecule type" value="Genomic_DNA"/>
</dbReference>
<dbReference type="Proteomes" id="UP000247689">
    <property type="component" value="Unassembled WGS sequence"/>
</dbReference>
<evidence type="ECO:0000313" key="7">
    <source>
        <dbReference type="Proteomes" id="UP000247689"/>
    </source>
</evidence>
<protein>
    <recommendedName>
        <fullName evidence="8">MAPEG family protein</fullName>
    </recommendedName>
</protein>
<dbReference type="RefSeq" id="WP_110199838.1">
    <property type="nucleotide sequence ID" value="NZ_QICH01000001.1"/>
</dbReference>
<evidence type="ECO:0000256" key="1">
    <source>
        <dbReference type="ARBA" id="ARBA00004370"/>
    </source>
</evidence>
<reference evidence="6 7" key="1">
    <citation type="submission" date="2018-05" db="EMBL/GenBank/DDBJ databases">
        <title>Kangiella spongicola genome sequence.</title>
        <authorList>
            <person name="Maclea K.S."/>
            <person name="Goen A.E."/>
            <person name="Kelley C."/>
            <person name="Underriner A."/>
            <person name="Silverwood T."/>
            <person name="Trachtenberg A.M."/>
        </authorList>
    </citation>
    <scope>NUCLEOTIDE SEQUENCE [LARGE SCALE GENOMIC DNA]</scope>
    <source>
        <strain evidence="6 7">ATCC BAA-2076</strain>
    </source>
</reference>
<dbReference type="InterPro" id="IPR001129">
    <property type="entry name" value="Membr-assoc_MAPEG"/>
</dbReference>
<dbReference type="Pfam" id="PF01124">
    <property type="entry name" value="MAPEG"/>
    <property type="match status" value="1"/>
</dbReference>
<evidence type="ECO:0000313" key="6">
    <source>
        <dbReference type="EMBL" id="PXF64126.1"/>
    </source>
</evidence>
<dbReference type="GO" id="GO:0016020">
    <property type="term" value="C:membrane"/>
    <property type="evidence" value="ECO:0007669"/>
    <property type="project" value="UniProtKB-SubCell"/>
</dbReference>
<keyword evidence="2 5" id="KW-0812">Transmembrane</keyword>
<dbReference type="SUPFAM" id="SSF161084">
    <property type="entry name" value="MAPEG domain-like"/>
    <property type="match status" value="1"/>
</dbReference>
<sequence length="140" mass="16468">MAFQPILLPVFVMVILTFSVAVVMARRRFRYYREQRLHPQKTASRKDMNKMMEDNRAADHFMNLFEMPVLFYLAVVIAILTNSASVWLLGLSWLYVACRVVHAFIHCGYNNVFHRFKAFILSYFTLAAIWIVLILDIVLF</sequence>
<evidence type="ECO:0000256" key="5">
    <source>
        <dbReference type="SAM" id="Phobius"/>
    </source>
</evidence>
<dbReference type="Gene3D" id="1.20.120.550">
    <property type="entry name" value="Membrane associated eicosanoid/glutathione metabolism-like domain"/>
    <property type="match status" value="1"/>
</dbReference>
<feature type="transmembrane region" description="Helical" evidence="5">
    <location>
        <begin position="86"/>
        <end position="106"/>
    </location>
</feature>
<evidence type="ECO:0000256" key="2">
    <source>
        <dbReference type="ARBA" id="ARBA00022692"/>
    </source>
</evidence>
<dbReference type="AlphaFoldDB" id="A0A318D4A1"/>
<evidence type="ECO:0008006" key="8">
    <source>
        <dbReference type="Google" id="ProtNLM"/>
    </source>
</evidence>
<gene>
    <name evidence="6" type="ORF">DL796_03015</name>
</gene>
<proteinExistence type="predicted"/>
<comment type="caution">
    <text evidence="6">The sequence shown here is derived from an EMBL/GenBank/DDBJ whole genome shotgun (WGS) entry which is preliminary data.</text>
</comment>